<dbReference type="Gene3D" id="3.40.50.740">
    <property type="match status" value="1"/>
</dbReference>
<dbReference type="SUPFAM" id="SSF50692">
    <property type="entry name" value="ADC-like"/>
    <property type="match status" value="1"/>
</dbReference>
<keyword evidence="9" id="KW-0411">Iron-sulfur</keyword>
<comment type="cofactor">
    <cofactor evidence="2">
        <name>[4Fe-4S] cluster</name>
        <dbReference type="ChEBI" id="CHEBI:49883"/>
    </cofactor>
</comment>
<dbReference type="InterPro" id="IPR009010">
    <property type="entry name" value="Asp_de-COase-like_dom_sf"/>
</dbReference>
<accession>A0A4R8UYY3</accession>
<dbReference type="InterPro" id="IPR037951">
    <property type="entry name" value="MopB_CT_YdeP"/>
</dbReference>
<dbReference type="InterPro" id="IPR050123">
    <property type="entry name" value="Prok_molybdopt-oxidoreductase"/>
</dbReference>
<evidence type="ECO:0000259" key="11">
    <source>
        <dbReference type="Pfam" id="PF01568"/>
    </source>
</evidence>
<dbReference type="AlphaFoldDB" id="A0A4R8UYY3"/>
<dbReference type="Gene3D" id="3.40.228.10">
    <property type="entry name" value="Dimethylsulfoxide Reductase, domain 2"/>
    <property type="match status" value="1"/>
</dbReference>
<dbReference type="EMBL" id="FNIB01000003">
    <property type="protein sequence ID" value="SDM98788.1"/>
    <property type="molecule type" value="Genomic_DNA"/>
</dbReference>
<dbReference type="InterPro" id="IPR006656">
    <property type="entry name" value="Mopterin_OxRdtase"/>
</dbReference>
<evidence type="ECO:0000256" key="4">
    <source>
        <dbReference type="ARBA" id="ARBA00022485"/>
    </source>
</evidence>
<comment type="cofactor">
    <cofactor evidence="1">
        <name>Mo-bis(molybdopterin guanine dinucleotide)</name>
        <dbReference type="ChEBI" id="CHEBI:60539"/>
    </cofactor>
</comment>
<dbReference type="InterPro" id="IPR006657">
    <property type="entry name" value="MoPterin_dinucl-bd_dom"/>
</dbReference>
<protein>
    <submittedName>
        <fullName evidence="13">FdhF/YdeP family oxidoreductase</fullName>
    </submittedName>
    <submittedName>
        <fullName evidence="12">Formate dehydrogenase major subunit</fullName>
    </submittedName>
</protein>
<feature type="domain" description="Molybdopterin oxidoreductase" evidence="10">
    <location>
        <begin position="120"/>
        <end position="491"/>
    </location>
</feature>
<evidence type="ECO:0000256" key="9">
    <source>
        <dbReference type="ARBA" id="ARBA00023014"/>
    </source>
</evidence>
<keyword evidence="5" id="KW-0500">Molybdenum</keyword>
<name>A0A4R8UYY3_9MICO</name>
<dbReference type="SUPFAM" id="SSF53706">
    <property type="entry name" value="Formate dehydrogenase/DMSO reductase, domains 1-3"/>
    <property type="match status" value="1"/>
</dbReference>
<comment type="similarity">
    <text evidence="3">Belongs to the prokaryotic molybdopterin-containing oxidoreductase family.</text>
</comment>
<evidence type="ECO:0000313" key="15">
    <source>
        <dbReference type="Proteomes" id="UP000298252"/>
    </source>
</evidence>
<gene>
    <name evidence="13" type="ORF">E3O21_18795</name>
    <name evidence="12" type="ORF">SAMN05216368_103141</name>
</gene>
<reference evidence="13 15" key="2">
    <citation type="submission" date="2019-03" db="EMBL/GenBank/DDBJ databases">
        <title>Genomics of glacier-inhabiting Cryobacterium strains.</title>
        <authorList>
            <person name="Liu Q."/>
            <person name="Xin Y.-H."/>
        </authorList>
    </citation>
    <scope>NUCLEOTIDE SEQUENCE [LARGE SCALE GENOMIC DNA]</scope>
    <source>
        <strain evidence="13 15">Hh8</strain>
    </source>
</reference>
<keyword evidence="15" id="KW-1185">Reference proteome</keyword>
<dbReference type="GO" id="GO:0043546">
    <property type="term" value="F:molybdopterin cofactor binding"/>
    <property type="evidence" value="ECO:0007669"/>
    <property type="project" value="InterPro"/>
</dbReference>
<proteinExistence type="inferred from homology"/>
<evidence type="ECO:0000256" key="5">
    <source>
        <dbReference type="ARBA" id="ARBA00022505"/>
    </source>
</evidence>
<dbReference type="PANTHER" id="PTHR43105:SF4">
    <property type="entry name" value="PROTEIN YDEP"/>
    <property type="match status" value="1"/>
</dbReference>
<evidence type="ECO:0000313" key="14">
    <source>
        <dbReference type="Proteomes" id="UP000199639"/>
    </source>
</evidence>
<keyword evidence="4" id="KW-0004">4Fe-4S</keyword>
<dbReference type="RefSeq" id="WP_092339638.1">
    <property type="nucleotide sequence ID" value="NZ_FNIB01000003.1"/>
</dbReference>
<dbReference type="CDD" id="cd02787">
    <property type="entry name" value="MopB_CT_ydeP"/>
    <property type="match status" value="1"/>
</dbReference>
<dbReference type="Proteomes" id="UP000199639">
    <property type="component" value="Unassembled WGS sequence"/>
</dbReference>
<dbReference type="STRING" id="1424659.SAMN05216368_103141"/>
<keyword evidence="6" id="KW-0479">Metal-binding</keyword>
<dbReference type="GO" id="GO:0008863">
    <property type="term" value="F:formate dehydrogenase (NAD+) activity"/>
    <property type="evidence" value="ECO:0007669"/>
    <property type="project" value="InterPro"/>
</dbReference>
<dbReference type="CDD" id="cd02767">
    <property type="entry name" value="MopB_ydeP"/>
    <property type="match status" value="1"/>
</dbReference>
<dbReference type="Proteomes" id="UP000298252">
    <property type="component" value="Unassembled WGS sequence"/>
</dbReference>
<dbReference type="GO" id="GO:0016020">
    <property type="term" value="C:membrane"/>
    <property type="evidence" value="ECO:0007669"/>
    <property type="project" value="TreeGrafter"/>
</dbReference>
<dbReference type="Pfam" id="PF00384">
    <property type="entry name" value="Molybdopterin"/>
    <property type="match status" value="1"/>
</dbReference>
<evidence type="ECO:0000256" key="6">
    <source>
        <dbReference type="ARBA" id="ARBA00022723"/>
    </source>
</evidence>
<evidence type="ECO:0000313" key="13">
    <source>
        <dbReference type="EMBL" id="TFB73111.1"/>
    </source>
</evidence>
<dbReference type="GO" id="GO:0051539">
    <property type="term" value="F:4 iron, 4 sulfur cluster binding"/>
    <property type="evidence" value="ECO:0007669"/>
    <property type="project" value="UniProtKB-KW"/>
</dbReference>
<dbReference type="NCBIfam" id="TIGR01701">
    <property type="entry name" value="Fdhalpha-like"/>
    <property type="match status" value="1"/>
</dbReference>
<evidence type="ECO:0000259" key="10">
    <source>
        <dbReference type="Pfam" id="PF00384"/>
    </source>
</evidence>
<evidence type="ECO:0000256" key="3">
    <source>
        <dbReference type="ARBA" id="ARBA00010312"/>
    </source>
</evidence>
<feature type="domain" description="Molybdopterin dinucleotide-binding" evidence="11">
    <location>
        <begin position="648"/>
        <end position="753"/>
    </location>
</feature>
<evidence type="ECO:0000256" key="1">
    <source>
        <dbReference type="ARBA" id="ARBA00001942"/>
    </source>
</evidence>
<sequence>MSSEPPINDVTDDDIEVTHSKSWAAGVPGVLHSMEPAITQMGAVRGMRALLSMNQKDGFDCMSCAWPDPDHRKAFEFCENGAKAVTWEATPITIPTSFWAEHSLADLREKSEYWLGMQGRLVEPVYKPAGSDHYRPVSWPEAFRVISAKLNALDSPDQAAFYTSGRASNEAAFAYQLFARAYGTNNLPDCSNMCHESTGWAMGQTVGIGKSTISYDDFAKSDLIIIMGQNPGTNHPRMLTALEEAKDAGAQIVAVNPLPEAGLRRYKNPQRVRGVIGHGTDIADQFLQIRIGGDMALLQAVSKRVLDAEDASPGTVLDQAFLDEHCHGLAELREHLAQLDERMVLASTGLRAAQIDELAKRYISADRVIITWAMGLTQQKKGVVTIKEIINLLLLRGNIGKPGAGASPIRGHSNVQGDRTMGIWEQMPPAFLDGLEKEFGFNPPRKHGVDSVDGVRAMRDGKMKVWMGLGGNFVAAMSDTGIAEAAMARTEMSVQISTKLNRSHAVTGEEALILPTMGRTEIDEQATGEQFVSVEDSVCAVHPSWGKLKPVSTNLLSEVAIISRLARAVLSDKVAVDWAGFEADYDLIREHISHVVGGCENYNERIRQEGGFVLPNGPRDSRTFNTPTGKAMLTTNTLEHLEVPPGRLVLQTLRSHDQFNTTIYGLDDRYRGIKKGRHVVFINKKDLINLGFSDGDLVDVHSEFSDNVDRVLRGYRLVAYPTPRGCAAAYYPEANVLVPLDSVADGSNTPVSKAVIIRLEPAAQS</sequence>
<evidence type="ECO:0000256" key="7">
    <source>
        <dbReference type="ARBA" id="ARBA00023002"/>
    </source>
</evidence>
<dbReference type="Pfam" id="PF01568">
    <property type="entry name" value="Molydop_binding"/>
    <property type="match status" value="1"/>
</dbReference>
<organism evidence="12 14">
    <name type="scientific">Cryobacterium flavum</name>
    <dbReference type="NCBI Taxonomy" id="1424659"/>
    <lineage>
        <taxon>Bacteria</taxon>
        <taxon>Bacillati</taxon>
        <taxon>Actinomycetota</taxon>
        <taxon>Actinomycetes</taxon>
        <taxon>Micrococcales</taxon>
        <taxon>Microbacteriaceae</taxon>
        <taxon>Cryobacterium</taxon>
    </lineage>
</organism>
<evidence type="ECO:0000256" key="8">
    <source>
        <dbReference type="ARBA" id="ARBA00023004"/>
    </source>
</evidence>
<dbReference type="PIRSF" id="PIRSF000144">
    <property type="entry name" value="CbbBc"/>
    <property type="match status" value="1"/>
</dbReference>
<reference evidence="12 14" key="1">
    <citation type="submission" date="2016-10" db="EMBL/GenBank/DDBJ databases">
        <authorList>
            <person name="Varghese N."/>
            <person name="Submissions S."/>
        </authorList>
    </citation>
    <scope>NUCLEOTIDE SEQUENCE [LARGE SCALE GENOMIC DNA]</scope>
    <source>
        <strain evidence="12 14">CGMCC 1.11215</strain>
    </source>
</reference>
<keyword evidence="8" id="KW-0408">Iron</keyword>
<keyword evidence="7" id="KW-0560">Oxidoreductase</keyword>
<dbReference type="GO" id="GO:0030151">
    <property type="term" value="F:molybdenum ion binding"/>
    <property type="evidence" value="ECO:0007669"/>
    <property type="project" value="InterPro"/>
</dbReference>
<dbReference type="PANTHER" id="PTHR43105">
    <property type="entry name" value="RESPIRATORY NITRATE REDUCTASE"/>
    <property type="match status" value="1"/>
</dbReference>
<dbReference type="InterPro" id="IPR041953">
    <property type="entry name" value="YdeP_MopB"/>
</dbReference>
<evidence type="ECO:0000256" key="2">
    <source>
        <dbReference type="ARBA" id="ARBA00001966"/>
    </source>
</evidence>
<evidence type="ECO:0000313" key="12">
    <source>
        <dbReference type="EMBL" id="SDM98788.1"/>
    </source>
</evidence>
<dbReference type="InterPro" id="IPR010046">
    <property type="entry name" value="Mopterin_OxRdtse_a_bac"/>
</dbReference>
<dbReference type="EMBL" id="SOFD01000041">
    <property type="protein sequence ID" value="TFB73111.1"/>
    <property type="molecule type" value="Genomic_DNA"/>
</dbReference>